<accession>A0A0F7FRP6</accession>
<name>A0A0F7FRP6_9ACTN</name>
<dbReference type="STRING" id="408015.SXIM_13710"/>
<organism evidence="2 3">
    <name type="scientific">Streptomyces xiamenensis</name>
    <dbReference type="NCBI Taxonomy" id="408015"/>
    <lineage>
        <taxon>Bacteria</taxon>
        <taxon>Bacillati</taxon>
        <taxon>Actinomycetota</taxon>
        <taxon>Actinomycetes</taxon>
        <taxon>Kitasatosporales</taxon>
        <taxon>Streptomycetaceae</taxon>
        <taxon>Streptomyces</taxon>
    </lineage>
</organism>
<dbReference type="KEGG" id="sxi:SXIM_13710"/>
<dbReference type="Gene3D" id="1.10.1200.10">
    <property type="entry name" value="ACP-like"/>
    <property type="match status" value="1"/>
</dbReference>
<dbReference type="PROSITE" id="PS50075">
    <property type="entry name" value="CARRIER"/>
    <property type="match status" value="1"/>
</dbReference>
<protein>
    <recommendedName>
        <fullName evidence="1">Carrier domain-containing protein</fullName>
    </recommendedName>
</protein>
<gene>
    <name evidence="2" type="ORF">SXIM_13710</name>
</gene>
<evidence type="ECO:0000313" key="2">
    <source>
        <dbReference type="EMBL" id="AKG42755.1"/>
    </source>
</evidence>
<dbReference type="InterPro" id="IPR009081">
    <property type="entry name" value="PP-bd_ACP"/>
</dbReference>
<dbReference type="InterPro" id="IPR036736">
    <property type="entry name" value="ACP-like_sf"/>
</dbReference>
<reference evidence="2" key="1">
    <citation type="submission" date="2019-08" db="EMBL/GenBank/DDBJ databases">
        <title>Complete genome sequence of a mangrove-derived Streptomyces xiamenensis.</title>
        <authorList>
            <person name="Xu J."/>
        </authorList>
    </citation>
    <scope>NUCLEOTIDE SEQUENCE</scope>
    <source>
        <strain evidence="2">318</strain>
    </source>
</reference>
<evidence type="ECO:0000259" key="1">
    <source>
        <dbReference type="PROSITE" id="PS50075"/>
    </source>
</evidence>
<dbReference type="SUPFAM" id="SSF47336">
    <property type="entry name" value="ACP-like"/>
    <property type="match status" value="1"/>
</dbReference>
<dbReference type="EMBL" id="CP009922">
    <property type="protein sequence ID" value="AKG42755.1"/>
    <property type="molecule type" value="Genomic_DNA"/>
</dbReference>
<evidence type="ECO:0000313" key="3">
    <source>
        <dbReference type="Proteomes" id="UP000034034"/>
    </source>
</evidence>
<keyword evidence="3" id="KW-1185">Reference proteome</keyword>
<dbReference type="PATRIC" id="fig|408015.6.peg.1406"/>
<proteinExistence type="predicted"/>
<dbReference type="AlphaFoldDB" id="A0A0F7FRP6"/>
<sequence>MRHLDHHDSAQPLVDAQDGFLTMAYSSDEQEIFETLRQIVSDTLRVPAERVTRESVLSDLGMVESIKLLRVAGKVERRFDIELDDSLFFQGVSLGRLVEEIAAQRAATVSGEAA</sequence>
<dbReference type="Proteomes" id="UP000034034">
    <property type="component" value="Chromosome"/>
</dbReference>
<feature type="domain" description="Carrier" evidence="1">
    <location>
        <begin position="30"/>
        <end position="105"/>
    </location>
</feature>
<dbReference type="RefSeq" id="WP_030726132.1">
    <property type="nucleotide sequence ID" value="NZ_CP009922.3"/>
</dbReference>
<dbReference type="HOGENOM" id="CLU_2119859_0_0_11"/>
<dbReference type="Pfam" id="PF00550">
    <property type="entry name" value="PP-binding"/>
    <property type="match status" value="1"/>
</dbReference>